<dbReference type="KEGG" id="alim:106515523"/>
<dbReference type="GO" id="GO:0005615">
    <property type="term" value="C:extracellular space"/>
    <property type="evidence" value="ECO:0007669"/>
    <property type="project" value="TreeGrafter"/>
</dbReference>
<keyword evidence="2" id="KW-0272">Extracellular matrix</keyword>
<feature type="domain" description="Collagenase NC10/endostatin" evidence="5">
    <location>
        <begin position="484"/>
        <end position="650"/>
    </location>
</feature>
<dbReference type="InterPro" id="IPR016186">
    <property type="entry name" value="C-type_lectin-like/link_sf"/>
</dbReference>
<dbReference type="OrthoDB" id="10060752at2759"/>
<sequence length="654" mass="67390">MLGDFESIPIPQGPPGIRGPQGPKGKDGLDGIPGPPGQKGEPGVRGPPGIPGFEGLKGAEGQKGDKGDPGQKGQAGRDGLSLPGLPGPPGPPGPVTNLRDMLLNSTDGAFNFSGIFEAQGFAGPQGPKGDIGLPGLQGPQGLKGEKGEPASVIAADGSLMFDMAGSTMPKGIKGDRGVTGPPGITGPIGPPGIKGEIGIPGRPGRSGLIGPKGEKGDPQGRPGPPGPPGPPGRPGVFNCPKGTVFPIPPRPHCKLPPNSGGTIATGYCQQGPKGEKGDTGPPGLPAPPSTYLSKGTWGDKGSKGEKGEKGDAGYPGQPGFPGRSGLVGPKGESVLGPPGQPGMPGPPGNPGYGRPGSVGPPGPPGPPGTPGFLSGYGSALSIAGPPGPPGPPGSPGASSNSATLKTFSTRESMMQQTLRVEEGTLAYVRATGSLFLKVSQGWKEIQLGNLIYLSSNILQQDEPQAANQVRGQAVQRIRSIKQRLNLVALNQPHSGNMLGLNRADRMCYEQAKAMGLAPNYRAFISTNRQDLKNVVYPAFRENLPVTNLRGDVLFLNWRSIFRGDSGTINTRIPIFSFDGRDVSADSFWPRKSIWHGSGNRGVRLLDKHCETWQADDISVMGQSSSLTSGLLLGQETRSCSNEYIVLCIETHKTY</sequence>
<organism evidence="7 8">
    <name type="scientific">Austrofundulus limnaeus</name>
    <name type="common">Annual killifish</name>
    <dbReference type="NCBI Taxonomy" id="52670"/>
    <lineage>
        <taxon>Eukaryota</taxon>
        <taxon>Metazoa</taxon>
        <taxon>Chordata</taxon>
        <taxon>Craniata</taxon>
        <taxon>Vertebrata</taxon>
        <taxon>Euteleostomi</taxon>
        <taxon>Actinopterygii</taxon>
        <taxon>Neopterygii</taxon>
        <taxon>Teleostei</taxon>
        <taxon>Neoteleostei</taxon>
        <taxon>Acanthomorphata</taxon>
        <taxon>Ovalentaria</taxon>
        <taxon>Atherinomorphae</taxon>
        <taxon>Cyprinodontiformes</taxon>
        <taxon>Rivulidae</taxon>
        <taxon>Austrofundulus</taxon>
    </lineage>
</organism>
<dbReference type="Pfam" id="PF06482">
    <property type="entry name" value="Endostatin"/>
    <property type="match status" value="1"/>
</dbReference>
<protein>
    <submittedName>
        <fullName evidence="8">Collagen alpha-1(XVIII) chain</fullName>
    </submittedName>
</protein>
<feature type="compositionally biased region" description="Pro residues" evidence="4">
    <location>
        <begin position="358"/>
        <end position="369"/>
    </location>
</feature>
<dbReference type="InParanoid" id="A0A2I4AZA3"/>
<evidence type="ECO:0000313" key="8">
    <source>
        <dbReference type="RefSeq" id="XP_013860816.1"/>
    </source>
</evidence>
<reference evidence="8" key="1">
    <citation type="submission" date="2025-08" db="UniProtKB">
        <authorList>
            <consortium name="RefSeq"/>
        </authorList>
    </citation>
    <scope>IDENTIFICATION</scope>
</reference>
<dbReference type="Gene3D" id="3.40.1620.70">
    <property type="match status" value="1"/>
</dbReference>
<dbReference type="GO" id="GO:0005581">
    <property type="term" value="C:collagen trimer"/>
    <property type="evidence" value="ECO:0007669"/>
    <property type="project" value="UniProtKB-KW"/>
</dbReference>
<keyword evidence="2" id="KW-0964">Secreted</keyword>
<feature type="region of interest" description="Disordered" evidence="4">
    <location>
        <begin position="264"/>
        <end position="402"/>
    </location>
</feature>
<dbReference type="PANTHER" id="PTHR24023">
    <property type="entry name" value="COLLAGEN ALPHA"/>
    <property type="match status" value="1"/>
</dbReference>
<evidence type="ECO:0000256" key="3">
    <source>
        <dbReference type="ARBA" id="ARBA00023119"/>
    </source>
</evidence>
<dbReference type="Pfam" id="PF01391">
    <property type="entry name" value="Collagen"/>
    <property type="match status" value="1"/>
</dbReference>
<dbReference type="InterPro" id="IPR008160">
    <property type="entry name" value="Collagen"/>
</dbReference>
<comment type="subcellular location">
    <subcellularLocation>
        <location evidence="1">Secreted</location>
        <location evidence="1">Extracellular space</location>
        <location evidence="1">Extracellular matrix</location>
    </subcellularLocation>
</comment>
<proteinExistence type="predicted"/>
<evidence type="ECO:0000259" key="6">
    <source>
        <dbReference type="Pfam" id="PF20010"/>
    </source>
</evidence>
<keyword evidence="7" id="KW-1185">Reference proteome</keyword>
<feature type="compositionally biased region" description="Low complexity" evidence="4">
    <location>
        <begin position="71"/>
        <end position="84"/>
    </location>
</feature>
<dbReference type="InterPro" id="IPR045463">
    <property type="entry name" value="XV/XVIII_trimerization_dom"/>
</dbReference>
<name>A0A2I4AZA3_AUSLI</name>
<dbReference type="RefSeq" id="XP_013860816.1">
    <property type="nucleotide sequence ID" value="XM_014005362.1"/>
</dbReference>
<dbReference type="GO" id="GO:0031012">
    <property type="term" value="C:extracellular matrix"/>
    <property type="evidence" value="ECO:0007669"/>
    <property type="project" value="TreeGrafter"/>
</dbReference>
<dbReference type="Proteomes" id="UP000192220">
    <property type="component" value="Unplaced"/>
</dbReference>
<feature type="compositionally biased region" description="Basic and acidic residues" evidence="4">
    <location>
        <begin position="300"/>
        <end position="311"/>
    </location>
</feature>
<feature type="compositionally biased region" description="Low complexity" evidence="4">
    <location>
        <begin position="181"/>
        <end position="211"/>
    </location>
</feature>
<dbReference type="Pfam" id="PF20010">
    <property type="entry name" value="Collagen_trimer"/>
    <property type="match status" value="1"/>
</dbReference>
<evidence type="ECO:0000256" key="1">
    <source>
        <dbReference type="ARBA" id="ARBA00004498"/>
    </source>
</evidence>
<feature type="compositionally biased region" description="Pro residues" evidence="4">
    <location>
        <begin position="85"/>
        <end position="94"/>
    </location>
</feature>
<dbReference type="PANTHER" id="PTHR24023:SF1082">
    <property type="entry name" value="COLLAGEN TRIPLE HELIX REPEAT"/>
    <property type="match status" value="1"/>
</dbReference>
<dbReference type="InterPro" id="IPR050149">
    <property type="entry name" value="Collagen_superfamily"/>
</dbReference>
<evidence type="ECO:0000256" key="2">
    <source>
        <dbReference type="ARBA" id="ARBA00022530"/>
    </source>
</evidence>
<feature type="domain" description="Collagen type XV/XVIII trimerization" evidence="6">
    <location>
        <begin position="405"/>
        <end position="452"/>
    </location>
</feature>
<feature type="compositionally biased region" description="Basic and acidic residues" evidence="4">
    <location>
        <begin position="60"/>
        <end position="69"/>
    </location>
</feature>
<feature type="compositionally biased region" description="Pro residues" evidence="4">
    <location>
        <begin position="385"/>
        <end position="394"/>
    </location>
</feature>
<feature type="compositionally biased region" description="Pro residues" evidence="4">
    <location>
        <begin position="338"/>
        <end position="349"/>
    </location>
</feature>
<dbReference type="Gene3D" id="3.10.100.10">
    <property type="entry name" value="Mannose-Binding Protein A, subunit A"/>
    <property type="match status" value="1"/>
</dbReference>
<dbReference type="SUPFAM" id="SSF56436">
    <property type="entry name" value="C-type lectin-like"/>
    <property type="match status" value="1"/>
</dbReference>
<dbReference type="Gene3D" id="1.20.5.320">
    <property type="entry name" value="6-Phosphogluconate Dehydrogenase, domain 3"/>
    <property type="match status" value="1"/>
</dbReference>
<dbReference type="STRING" id="52670.A0A2I4AZA3"/>
<evidence type="ECO:0000313" key="7">
    <source>
        <dbReference type="Proteomes" id="UP000192220"/>
    </source>
</evidence>
<dbReference type="GeneID" id="106515523"/>
<feature type="region of interest" description="Disordered" evidence="4">
    <location>
        <begin position="1"/>
        <end position="97"/>
    </location>
</feature>
<dbReference type="InterPro" id="IPR016187">
    <property type="entry name" value="CTDL_fold"/>
</dbReference>
<dbReference type="AlphaFoldDB" id="A0A2I4AZA3"/>
<evidence type="ECO:0000259" key="5">
    <source>
        <dbReference type="Pfam" id="PF06482"/>
    </source>
</evidence>
<dbReference type="InterPro" id="IPR010515">
    <property type="entry name" value="Collagenase_NC10/endostatin"/>
</dbReference>
<keyword evidence="3 8" id="KW-0176">Collagen</keyword>
<accession>A0A2I4AZA3</accession>
<feature type="compositionally biased region" description="Pro residues" evidence="4">
    <location>
        <begin position="221"/>
        <end position="233"/>
    </location>
</feature>
<evidence type="ECO:0000256" key="4">
    <source>
        <dbReference type="SAM" id="MobiDB-lite"/>
    </source>
</evidence>
<feature type="region of interest" description="Disordered" evidence="4">
    <location>
        <begin position="172"/>
        <end position="243"/>
    </location>
</feature>
<gene>
    <name evidence="8" type="primary">LOC106515523</name>
</gene>